<feature type="region of interest" description="Disordered" evidence="1">
    <location>
        <begin position="1"/>
        <end position="40"/>
    </location>
</feature>
<name>A0A4V6T6J3_9ACTN</name>
<dbReference type="GO" id="GO:0000725">
    <property type="term" value="P:recombinational repair"/>
    <property type="evidence" value="ECO:0007669"/>
    <property type="project" value="TreeGrafter"/>
</dbReference>
<dbReference type="AlphaFoldDB" id="A0A4V6T6J3"/>
<evidence type="ECO:0000313" key="2">
    <source>
        <dbReference type="EMBL" id="THV35206.1"/>
    </source>
</evidence>
<dbReference type="GO" id="GO:0003677">
    <property type="term" value="F:DNA binding"/>
    <property type="evidence" value="ECO:0007669"/>
    <property type="project" value="InterPro"/>
</dbReference>
<dbReference type="Proteomes" id="UP000308760">
    <property type="component" value="Unassembled WGS sequence"/>
</dbReference>
<evidence type="ECO:0000313" key="3">
    <source>
        <dbReference type="Proteomes" id="UP000308760"/>
    </source>
</evidence>
<dbReference type="GO" id="GO:0005524">
    <property type="term" value="F:ATP binding"/>
    <property type="evidence" value="ECO:0007669"/>
    <property type="project" value="InterPro"/>
</dbReference>
<comment type="caution">
    <text evidence="2">The sequence shown here is derived from an EMBL/GenBank/DDBJ whole genome shotgun (WGS) entry which is preliminary data.</text>
</comment>
<keyword evidence="3" id="KW-1185">Reference proteome</keyword>
<gene>
    <name evidence="2" type="ORF">FAB82_23360</name>
</gene>
<dbReference type="EMBL" id="STGY01000076">
    <property type="protein sequence ID" value="THV35206.1"/>
    <property type="molecule type" value="Genomic_DNA"/>
</dbReference>
<evidence type="ECO:0000256" key="1">
    <source>
        <dbReference type="SAM" id="MobiDB-lite"/>
    </source>
</evidence>
<organism evidence="2 3">
    <name type="scientific">Glycomyces buryatensis</name>
    <dbReference type="NCBI Taxonomy" id="2570927"/>
    <lineage>
        <taxon>Bacteria</taxon>
        <taxon>Bacillati</taxon>
        <taxon>Actinomycetota</taxon>
        <taxon>Actinomycetes</taxon>
        <taxon>Glycomycetales</taxon>
        <taxon>Glycomycetaceae</taxon>
        <taxon>Glycomyces</taxon>
    </lineage>
</organism>
<proteinExistence type="predicted"/>
<evidence type="ECO:0008006" key="4">
    <source>
        <dbReference type="Google" id="ProtNLM"/>
    </source>
</evidence>
<dbReference type="PANTHER" id="PTHR11070">
    <property type="entry name" value="UVRD / RECB / PCRA DNA HELICASE FAMILY MEMBER"/>
    <property type="match status" value="1"/>
</dbReference>
<dbReference type="SUPFAM" id="SSF52540">
    <property type="entry name" value="P-loop containing nucleoside triphosphate hydrolases"/>
    <property type="match status" value="1"/>
</dbReference>
<protein>
    <recommendedName>
        <fullName evidence="4">DNA helicase</fullName>
    </recommendedName>
</protein>
<reference evidence="2 3" key="2">
    <citation type="submission" date="2019-05" db="EMBL/GenBank/DDBJ databases">
        <title>Glycomyces buryatensis sp. nov.</title>
        <authorList>
            <person name="Nikitina E."/>
        </authorList>
    </citation>
    <scope>NUCLEOTIDE SEQUENCE [LARGE SCALE GENOMIC DNA]</scope>
    <source>
        <strain evidence="2 3">18</strain>
    </source>
</reference>
<dbReference type="Pfam" id="PF13245">
    <property type="entry name" value="AAA_19"/>
    <property type="match status" value="1"/>
</dbReference>
<dbReference type="InterPro" id="IPR027417">
    <property type="entry name" value="P-loop_NTPase"/>
</dbReference>
<dbReference type="PANTHER" id="PTHR11070:SF2">
    <property type="entry name" value="ATP-DEPENDENT DNA HELICASE SRS2"/>
    <property type="match status" value="1"/>
</dbReference>
<sequence>MQGRRWAVLSGTDEMRSEGRRSCNGCSSSSRSPTHRLRPPRMTITMNLDPELVLHESVQTILGNLPCSVALPAGCGKTEVIAGVAKAVAGRGGSTLILTHTNTGVDAIRRRLKRFGVATSSVNVTTIDSWSLRLIRSHPQLADINVPEAPDWGRAGAYHQAAARAVGTPPIERMLKASYQLILVDEYQDCMIDQHELVHALSEVIDTAVLGDPLQCLLDFGQQTPVQWPRDVLPVFPEVAVAQHPWRWATTNPELGEWLLRIRAPLENGEPIDLDTAPIRWLWSGDHQGITRACRDADQRTVAALGHFRQDCIGRAKLLGGSYFLLEALDEQRIMKFCTVVDTGESGRITAATVEFAAGCATHVSKHVDRKVRDRLHRGGTWRPRTPELKSAAESLDRLAAHPSPANVRDALQQLVSMDTETAVYGQEAFTDVCKALGFAHDQGLTTAQALSRIRDQRRRSGRHIRKRVIGRPLLVKGLEYEHAILLDADRYKTNHLYVALTRGSRALTIASGTRKLNLQEPGLYRTKHT</sequence>
<reference evidence="3" key="1">
    <citation type="submission" date="2019-04" db="EMBL/GenBank/DDBJ databases">
        <title>Nocardioides xinjiangensis sp. nov.</title>
        <authorList>
            <person name="Liu S."/>
        </authorList>
    </citation>
    <scope>NUCLEOTIDE SEQUENCE [LARGE SCALE GENOMIC DNA]</scope>
    <source>
        <strain evidence="3">18</strain>
    </source>
</reference>
<dbReference type="GO" id="GO:0043138">
    <property type="term" value="F:3'-5' DNA helicase activity"/>
    <property type="evidence" value="ECO:0007669"/>
    <property type="project" value="TreeGrafter"/>
</dbReference>
<dbReference type="InterPro" id="IPR000212">
    <property type="entry name" value="DNA_helicase_UvrD/REP"/>
</dbReference>
<accession>A0A4V6T6J3</accession>
<dbReference type="Gene3D" id="3.40.50.300">
    <property type="entry name" value="P-loop containing nucleotide triphosphate hydrolases"/>
    <property type="match status" value="1"/>
</dbReference>
<feature type="compositionally biased region" description="Low complexity" evidence="1">
    <location>
        <begin position="22"/>
        <end position="32"/>
    </location>
</feature>
<dbReference type="OrthoDB" id="3196263at2"/>